<evidence type="ECO:0000259" key="6">
    <source>
        <dbReference type="Pfam" id="PF12325"/>
    </source>
</evidence>
<feature type="compositionally biased region" description="Acidic residues" evidence="5">
    <location>
        <begin position="239"/>
        <end position="249"/>
    </location>
</feature>
<feature type="compositionally biased region" description="Polar residues" evidence="5">
    <location>
        <begin position="373"/>
        <end position="393"/>
    </location>
</feature>
<feature type="compositionally biased region" description="Polar residues" evidence="5">
    <location>
        <begin position="216"/>
        <end position="229"/>
    </location>
</feature>
<gene>
    <name evidence="7" type="ORF">CVIRNUC_005152</name>
</gene>
<keyword evidence="3 4" id="KW-0175">Coiled coil</keyword>
<sequence length="1056" mass="112461">MFGDFNFSSGLSQLANLDISQKFEQIKKDLEANISSHIDHDALTALTGEGIKGDDHKSADLASLSTAEPGKAIMPPPAESAPQHAASQSTAGSVQQQQAASSSVQQAGPEADSISPVAAPPPPQRSLRHPKSPRSPAAQRRANARAKPDAAGAQGIRRLGAEPMGGKGSLGRHSASLPAAQSDGREDGGSPEPIENGNRHSTVLDASHMQHELQPDSRSGATHRSSDSAISDLANGDTEGWEGDIEDSADQGLSEPHGGADSAGAQSNRPAGIPHGQPEKQEASEASSAADLPSHEASNSEHGSGVEPADAAPQQSIKGLAAGLLPIDQQETGLHLEHAVDMATSSVEKPETPPRLASPKSPQPAASAAGEENGSTKLPGSSPDSTDVKSVSAQPVPEAQPPKPSGGESKDVASLDLEAAQQLVVQLRASLQARELQLERKQEEVASMQDATQQVMARNEELARKSAAISEEDLEAVRAEFEARLGAAERKVYALTKERDALRRGADRLVSANDLLKEKDAIIQQVMEEGERLSKKQLAQENTIKKLRAELAEARSDKGSTSASLAAERQKVDTAQAAKQKAEEQVTTLKQSHKAEMEAEKLHYEALLQKARSAQVEAEQAARATAKEGLGRKLREAEARAESLAETVEELRAGLDRQRAAADYREDMLKRELADITRRGQAAEERHEELASALPEATRPLLRQIEAMQASAAANSQAWATVEHSLEERLSAAEARAAASGEKERAANERAQAATSRQAALHAALDAAREEASRARQQAEEAHQALMDAQHSMKSLEEQMRSAQTQLSEAVAAKEHAEAAAWKLRAGAEHSASAALAAAEARCADLEERLRAAQASAPAGQLAEPTHALKDSAGNRPPAMAGPGCRWVLVKEGAEPRSAPVRQDADRDAQPMRRGGSFSSQLDMATGLSGEGSRLHDLVKQRNEQINALQQQILGLERTRDSLAEELVSAAQAVESGKEVERRLSSMQAEHSKVMQRLREATELLGEKEEHMAELAADVADLRQMYREQVEVFVEQMAQASQHSTPQPSPRPSVSS</sequence>
<organism evidence="7 8">
    <name type="scientific">Coccomyxa viridis</name>
    <dbReference type="NCBI Taxonomy" id="1274662"/>
    <lineage>
        <taxon>Eukaryota</taxon>
        <taxon>Viridiplantae</taxon>
        <taxon>Chlorophyta</taxon>
        <taxon>core chlorophytes</taxon>
        <taxon>Trebouxiophyceae</taxon>
        <taxon>Trebouxiophyceae incertae sedis</taxon>
        <taxon>Coccomyxaceae</taxon>
        <taxon>Coccomyxa</taxon>
    </lineage>
</organism>
<dbReference type="PANTHER" id="PTHR47347">
    <property type="entry name" value="GOLGIN CANDIDATE 5"/>
    <property type="match status" value="1"/>
</dbReference>
<dbReference type="InterPro" id="IPR022091">
    <property type="entry name" value="TMF_TATA-bd"/>
</dbReference>
<comment type="subcellular location">
    <subcellularLocation>
        <location evidence="1">Golgi apparatus</location>
    </subcellularLocation>
</comment>
<reference evidence="7 8" key="1">
    <citation type="submission" date="2023-10" db="EMBL/GenBank/DDBJ databases">
        <authorList>
            <person name="Maclean D."/>
            <person name="Macfadyen A."/>
        </authorList>
    </citation>
    <scope>NUCLEOTIDE SEQUENCE [LARGE SCALE GENOMIC DNA]</scope>
</reference>
<keyword evidence="2" id="KW-0333">Golgi apparatus</keyword>
<feature type="compositionally biased region" description="Low complexity" evidence="5">
    <location>
        <begin position="85"/>
        <end position="108"/>
    </location>
</feature>
<evidence type="ECO:0000313" key="8">
    <source>
        <dbReference type="Proteomes" id="UP001314263"/>
    </source>
</evidence>
<name>A0AAV1I4H9_9CHLO</name>
<feature type="coiled-coil region" evidence="4">
    <location>
        <begin position="939"/>
        <end position="966"/>
    </location>
</feature>
<feature type="compositionally biased region" description="Low complexity" evidence="5">
    <location>
        <begin position="357"/>
        <end position="369"/>
    </location>
</feature>
<dbReference type="AlphaFoldDB" id="A0AAV1I4H9"/>
<dbReference type="Proteomes" id="UP001314263">
    <property type="component" value="Unassembled WGS sequence"/>
</dbReference>
<feature type="domain" description="TATA element modulatory factor 1 TATA binding" evidence="6">
    <location>
        <begin position="934"/>
        <end position="1031"/>
    </location>
</feature>
<feature type="coiled-coil region" evidence="4">
    <location>
        <begin position="998"/>
        <end position="1025"/>
    </location>
</feature>
<protein>
    <recommendedName>
        <fullName evidence="6">TATA element modulatory factor 1 TATA binding domain-containing protein</fullName>
    </recommendedName>
</protein>
<comment type="caution">
    <text evidence="7">The sequence shown here is derived from an EMBL/GenBank/DDBJ whole genome shotgun (WGS) entry which is preliminary data.</text>
</comment>
<feature type="region of interest" description="Disordered" evidence="5">
    <location>
        <begin position="855"/>
        <end position="923"/>
    </location>
</feature>
<feature type="coiled-coil region" evidence="4">
    <location>
        <begin position="417"/>
        <end position="491"/>
    </location>
</feature>
<evidence type="ECO:0000256" key="4">
    <source>
        <dbReference type="SAM" id="Coils"/>
    </source>
</evidence>
<dbReference type="EMBL" id="CAUYUE010000006">
    <property type="protein sequence ID" value="CAK0780723.1"/>
    <property type="molecule type" value="Genomic_DNA"/>
</dbReference>
<dbReference type="PANTHER" id="PTHR47347:SF2">
    <property type="entry name" value="GOLGIN CANDIDATE 5"/>
    <property type="match status" value="1"/>
</dbReference>
<feature type="region of interest" description="Disordered" evidence="5">
    <location>
        <begin position="68"/>
        <end position="414"/>
    </location>
</feature>
<dbReference type="InterPro" id="IPR022092">
    <property type="entry name" value="TMF_DNA-bd"/>
</dbReference>
<dbReference type="GO" id="GO:0005794">
    <property type="term" value="C:Golgi apparatus"/>
    <property type="evidence" value="ECO:0007669"/>
    <property type="project" value="UniProtKB-SubCell"/>
</dbReference>
<evidence type="ECO:0000256" key="5">
    <source>
        <dbReference type="SAM" id="MobiDB-lite"/>
    </source>
</evidence>
<dbReference type="Pfam" id="PF12329">
    <property type="entry name" value="TMF_DNA_bd"/>
    <property type="match status" value="1"/>
</dbReference>
<feature type="region of interest" description="Disordered" evidence="5">
    <location>
        <begin position="1037"/>
        <end position="1056"/>
    </location>
</feature>
<keyword evidence="8" id="KW-1185">Reference proteome</keyword>
<evidence type="ECO:0000256" key="3">
    <source>
        <dbReference type="ARBA" id="ARBA00023054"/>
    </source>
</evidence>
<evidence type="ECO:0000256" key="2">
    <source>
        <dbReference type="ARBA" id="ARBA00023034"/>
    </source>
</evidence>
<evidence type="ECO:0000313" key="7">
    <source>
        <dbReference type="EMBL" id="CAK0780723.1"/>
    </source>
</evidence>
<feature type="compositionally biased region" description="Pro residues" evidence="5">
    <location>
        <begin position="1047"/>
        <end position="1056"/>
    </location>
</feature>
<dbReference type="Pfam" id="PF12325">
    <property type="entry name" value="TMF_TATA_bd"/>
    <property type="match status" value="1"/>
</dbReference>
<proteinExistence type="predicted"/>
<evidence type="ECO:0000256" key="1">
    <source>
        <dbReference type="ARBA" id="ARBA00004555"/>
    </source>
</evidence>
<feature type="coiled-coil region" evidence="4">
    <location>
        <begin position="537"/>
        <end position="686"/>
    </location>
</feature>
<accession>A0AAV1I4H9</accession>